<evidence type="ECO:0000313" key="2">
    <source>
        <dbReference type="EnsemblPlants" id="OMERI02G16170.1"/>
    </source>
</evidence>
<dbReference type="HOGENOM" id="CLU_2871468_0_0_1"/>
<dbReference type="EnsemblPlants" id="OMERI02G16170.1">
    <property type="protein sequence ID" value="OMERI02G16170.1"/>
    <property type="gene ID" value="OMERI02G16170"/>
</dbReference>
<evidence type="ECO:0000313" key="3">
    <source>
        <dbReference type="Proteomes" id="UP000008021"/>
    </source>
</evidence>
<name>A0A0E0CKC7_9ORYZ</name>
<feature type="region of interest" description="Disordered" evidence="1">
    <location>
        <begin position="1"/>
        <end position="64"/>
    </location>
</feature>
<reference evidence="2" key="2">
    <citation type="submission" date="2018-05" db="EMBL/GenBank/DDBJ databases">
        <title>OmerRS3 (Oryza meridionalis Reference Sequence Version 3).</title>
        <authorList>
            <person name="Zhang J."/>
            <person name="Kudrna D."/>
            <person name="Lee S."/>
            <person name="Talag J."/>
            <person name="Welchert J."/>
            <person name="Wing R.A."/>
        </authorList>
    </citation>
    <scope>NUCLEOTIDE SEQUENCE [LARGE SCALE GENOMIC DNA]</scope>
    <source>
        <strain evidence="2">cv. OR44</strain>
    </source>
</reference>
<dbReference type="Gramene" id="OMERI02G16170.1">
    <property type="protein sequence ID" value="OMERI02G16170.1"/>
    <property type="gene ID" value="OMERI02G16170"/>
</dbReference>
<protein>
    <submittedName>
        <fullName evidence="2">Uncharacterized protein</fullName>
    </submittedName>
</protein>
<feature type="compositionally biased region" description="Basic and acidic residues" evidence="1">
    <location>
        <begin position="31"/>
        <end position="50"/>
    </location>
</feature>
<sequence>MAWQRRRSTARGSSRSSVTSGSKWPRAARHGTGERRHARAEGRGREERAGRLWATPQRSSMRRP</sequence>
<organism evidence="2">
    <name type="scientific">Oryza meridionalis</name>
    <dbReference type="NCBI Taxonomy" id="40149"/>
    <lineage>
        <taxon>Eukaryota</taxon>
        <taxon>Viridiplantae</taxon>
        <taxon>Streptophyta</taxon>
        <taxon>Embryophyta</taxon>
        <taxon>Tracheophyta</taxon>
        <taxon>Spermatophyta</taxon>
        <taxon>Magnoliopsida</taxon>
        <taxon>Liliopsida</taxon>
        <taxon>Poales</taxon>
        <taxon>Poaceae</taxon>
        <taxon>BOP clade</taxon>
        <taxon>Oryzoideae</taxon>
        <taxon>Oryzeae</taxon>
        <taxon>Oryzinae</taxon>
        <taxon>Oryza</taxon>
    </lineage>
</organism>
<proteinExistence type="predicted"/>
<reference evidence="2" key="1">
    <citation type="submission" date="2015-04" db="UniProtKB">
        <authorList>
            <consortium name="EnsemblPlants"/>
        </authorList>
    </citation>
    <scope>IDENTIFICATION</scope>
</reference>
<feature type="compositionally biased region" description="Low complexity" evidence="1">
    <location>
        <begin position="10"/>
        <end position="22"/>
    </location>
</feature>
<dbReference type="Proteomes" id="UP000008021">
    <property type="component" value="Chromosome 2"/>
</dbReference>
<accession>A0A0E0CKC7</accession>
<dbReference type="AlphaFoldDB" id="A0A0E0CKC7"/>
<evidence type="ECO:0000256" key="1">
    <source>
        <dbReference type="SAM" id="MobiDB-lite"/>
    </source>
</evidence>
<keyword evidence="3" id="KW-1185">Reference proteome</keyword>